<gene>
    <name evidence="1" type="ORF">CT19425_110227</name>
</gene>
<reference evidence="1 2" key="1">
    <citation type="submission" date="2018-01" db="EMBL/GenBank/DDBJ databases">
        <authorList>
            <person name="Gaut B.S."/>
            <person name="Morton B.R."/>
            <person name="Clegg M.T."/>
            <person name="Duvall M.R."/>
        </authorList>
    </citation>
    <scope>NUCLEOTIDE SEQUENCE [LARGE SCALE GENOMIC DNA]</scope>
    <source>
        <strain evidence="1">Cupriavidus taiwanensis LMG 19425</strain>
    </source>
</reference>
<dbReference type="RefSeq" id="WP_115663174.1">
    <property type="nucleotide sequence ID" value="NZ_LT991976.1"/>
</dbReference>
<organism evidence="1 2">
    <name type="scientific">Cupriavidus taiwanensis</name>
    <dbReference type="NCBI Taxonomy" id="164546"/>
    <lineage>
        <taxon>Bacteria</taxon>
        <taxon>Pseudomonadati</taxon>
        <taxon>Pseudomonadota</taxon>
        <taxon>Betaproteobacteria</taxon>
        <taxon>Burkholderiales</taxon>
        <taxon>Burkholderiaceae</taxon>
        <taxon>Cupriavidus</taxon>
    </lineage>
</organism>
<name>A0A375IHY7_9BURK</name>
<proteinExistence type="predicted"/>
<evidence type="ECO:0000313" key="2">
    <source>
        <dbReference type="Proteomes" id="UP000255505"/>
    </source>
</evidence>
<evidence type="ECO:0000313" key="1">
    <source>
        <dbReference type="EMBL" id="SPK73690.1"/>
    </source>
</evidence>
<accession>A0A375IHY7</accession>
<dbReference type="EMBL" id="LT991976">
    <property type="protein sequence ID" value="SPK73690.1"/>
    <property type="molecule type" value="Genomic_DNA"/>
</dbReference>
<dbReference type="Proteomes" id="UP000255505">
    <property type="component" value="Chromosome I"/>
</dbReference>
<sequence>MTRDEMTEALSLIAFCDYTFGLFENSGGALYLQAMYVAPDIVTGLPEPQYTRKWQLSQHMTKSEFVQTVFKCCLTSFEHRARESFLYRGVRVYGPHFDVEALVALARAGAHDVRHPFE</sequence>
<dbReference type="AlphaFoldDB" id="A0A375IHY7"/>
<protein>
    <submittedName>
        <fullName evidence="1">Uncharacterized protein</fullName>
    </submittedName>
</protein>